<dbReference type="Proteomes" id="UP000663828">
    <property type="component" value="Unassembled WGS sequence"/>
</dbReference>
<evidence type="ECO:0000256" key="2">
    <source>
        <dbReference type="ARBA" id="ARBA00022927"/>
    </source>
</evidence>
<dbReference type="InterPro" id="IPR056457">
    <property type="entry name" value="DOP1_C"/>
</dbReference>
<evidence type="ECO:0000259" key="6">
    <source>
        <dbReference type="Pfam" id="PF04118"/>
    </source>
</evidence>
<feature type="coiled-coil region" evidence="4">
    <location>
        <begin position="638"/>
        <end position="665"/>
    </location>
</feature>
<dbReference type="GO" id="GO:0006895">
    <property type="term" value="P:Golgi to endosome transport"/>
    <property type="evidence" value="ECO:0007669"/>
    <property type="project" value="InterPro"/>
</dbReference>
<evidence type="ECO:0000256" key="3">
    <source>
        <dbReference type="ARBA" id="ARBA00046326"/>
    </source>
</evidence>
<dbReference type="InterPro" id="IPR016024">
    <property type="entry name" value="ARM-type_fold"/>
</dbReference>
<dbReference type="Pfam" id="PF04118">
    <property type="entry name" value="Dopey_N"/>
    <property type="match status" value="1"/>
</dbReference>
<evidence type="ECO:0008006" key="11">
    <source>
        <dbReference type="Google" id="ProtNLM"/>
    </source>
</evidence>
<evidence type="ECO:0000259" key="7">
    <source>
        <dbReference type="Pfam" id="PF24598"/>
    </source>
</evidence>
<evidence type="ECO:0000256" key="1">
    <source>
        <dbReference type="ARBA" id="ARBA00022448"/>
    </source>
</evidence>
<organism evidence="9 10">
    <name type="scientific">Adineta ricciae</name>
    <name type="common">Rotifer</name>
    <dbReference type="NCBI Taxonomy" id="249248"/>
    <lineage>
        <taxon>Eukaryota</taxon>
        <taxon>Metazoa</taxon>
        <taxon>Spiralia</taxon>
        <taxon>Gnathifera</taxon>
        <taxon>Rotifera</taxon>
        <taxon>Eurotatoria</taxon>
        <taxon>Bdelloidea</taxon>
        <taxon>Adinetida</taxon>
        <taxon>Adinetidae</taxon>
        <taxon>Adineta</taxon>
    </lineage>
</organism>
<comment type="caution">
    <text evidence="9">The sequence shown here is derived from an EMBL/GenBank/DDBJ whole genome shotgun (WGS) entry which is preliminary data.</text>
</comment>
<protein>
    <recommendedName>
        <fullName evidence="11">Dopey N-terminal domain-containing protein</fullName>
    </recommendedName>
</protein>
<keyword evidence="2" id="KW-0653">Protein transport</keyword>
<feature type="domain" description="DOP1-like TPR" evidence="8">
    <location>
        <begin position="1089"/>
        <end position="1404"/>
    </location>
</feature>
<dbReference type="SUPFAM" id="SSF48371">
    <property type="entry name" value="ARM repeat"/>
    <property type="match status" value="1"/>
</dbReference>
<feature type="transmembrane region" description="Helical" evidence="5">
    <location>
        <begin position="173"/>
        <end position="195"/>
    </location>
</feature>
<dbReference type="PANTHER" id="PTHR14042:SF24">
    <property type="entry name" value="PROTEIN DOPEY-1 HOMOLOG"/>
    <property type="match status" value="1"/>
</dbReference>
<name>A0A814Q5Y2_ADIRI</name>
<keyword evidence="1" id="KW-0813">Transport</keyword>
<dbReference type="GO" id="GO:0015031">
    <property type="term" value="P:protein transport"/>
    <property type="evidence" value="ECO:0007669"/>
    <property type="project" value="UniProtKB-KW"/>
</dbReference>
<dbReference type="PANTHER" id="PTHR14042">
    <property type="entry name" value="DOPEY-RELATED"/>
    <property type="match status" value="1"/>
</dbReference>
<evidence type="ECO:0000313" key="9">
    <source>
        <dbReference type="EMBL" id="CAF1114857.1"/>
    </source>
</evidence>
<evidence type="ECO:0000256" key="4">
    <source>
        <dbReference type="SAM" id="Coils"/>
    </source>
</evidence>
<feature type="domain" description="DOP1 N-terminal" evidence="6">
    <location>
        <begin position="80"/>
        <end position="367"/>
    </location>
</feature>
<dbReference type="InterPro" id="IPR007249">
    <property type="entry name" value="DOP1_N"/>
</dbReference>
<reference evidence="9" key="1">
    <citation type="submission" date="2021-02" db="EMBL/GenBank/DDBJ databases">
        <authorList>
            <person name="Nowell W R."/>
        </authorList>
    </citation>
    <scope>NUCLEOTIDE SEQUENCE</scope>
</reference>
<evidence type="ECO:0000313" key="10">
    <source>
        <dbReference type="Proteomes" id="UP000663828"/>
    </source>
</evidence>
<evidence type="ECO:0000256" key="5">
    <source>
        <dbReference type="SAM" id="Phobius"/>
    </source>
</evidence>
<dbReference type="EMBL" id="CAJNOR010001290">
    <property type="protein sequence ID" value="CAF1114857.1"/>
    <property type="molecule type" value="Genomic_DNA"/>
</dbReference>
<keyword evidence="5" id="KW-0812">Transmembrane</keyword>
<dbReference type="InterPro" id="IPR056459">
    <property type="entry name" value="TPR_DOP1"/>
</dbReference>
<feature type="domain" description="DOP1-like C-terminal" evidence="7">
    <location>
        <begin position="1564"/>
        <end position="2040"/>
    </location>
</feature>
<dbReference type="Pfam" id="PF24598">
    <property type="entry name" value="DOP1_C"/>
    <property type="match status" value="1"/>
</dbReference>
<evidence type="ECO:0000259" key="8">
    <source>
        <dbReference type="Pfam" id="PF24601"/>
    </source>
</evidence>
<comment type="similarity">
    <text evidence="3">Belongs to the DOP1 family.</text>
</comment>
<keyword evidence="4" id="KW-0175">Coiled coil</keyword>
<dbReference type="Pfam" id="PF24601">
    <property type="entry name" value="TPR_DOP1"/>
    <property type="match status" value="1"/>
</dbReference>
<dbReference type="GO" id="GO:0005802">
    <property type="term" value="C:trans-Golgi network"/>
    <property type="evidence" value="ECO:0007669"/>
    <property type="project" value="TreeGrafter"/>
</dbReference>
<dbReference type="GO" id="GO:0005768">
    <property type="term" value="C:endosome"/>
    <property type="evidence" value="ECO:0007669"/>
    <property type="project" value="TreeGrafter"/>
</dbReference>
<dbReference type="InterPro" id="IPR040314">
    <property type="entry name" value="DOP1"/>
</dbReference>
<gene>
    <name evidence="9" type="ORF">XAT740_LOCUS19064</name>
</gene>
<dbReference type="GO" id="GO:0005829">
    <property type="term" value="C:cytosol"/>
    <property type="evidence" value="ECO:0007669"/>
    <property type="project" value="GOC"/>
</dbReference>
<keyword evidence="5" id="KW-1133">Transmembrane helix</keyword>
<keyword evidence="5" id="KW-0472">Membrane</keyword>
<sequence>MPTQPTTFVCRFCYASNHALYPVRLYCISLNEGLIMCANQNCKGVVDGHVDLLKLILPLTSSSSQLTYEQYQQTPYYKADNRYDNFIKAIDRVLRQFERSSEWTDLISILTAVKQTLLGNCAQCAFIPKRLTLTKRLAQCLHPALPSGVHIKTLEIYTIIFDMIDRVQLQRDILLYSYGLFPLLPVAALTVRPVLLTLYEKYFLPLDEALNPILTGFLIGLLSALEENGDFYDRIIRLLDNLANRIDEMYFYTCIWSAVHSVSTVRYSAIKYIFKHFSKRQSLKDQTYLIGLSIDTMVSAVCICLYDNEQPLVQRSMLDFLLICLPLHIDLLTKGNMIKIITMTFHILLKRDAALNRRIYSWFVGTNEAHVDTNSLLTSSSYFNMYTREILIESLKYLLNMVSSKYLVDSNKSSDENDEKLEISSMWTLTKVIRVLLVLVEKDDVGPEIIEFIFMHYLRTIYQQAYCPSKRKEKENAYVETFKTFSTLLDTLEPYFICEELTKSFEMIVNQQKDERCLDGDTTVEQICGITDMLLEIFSAESFADIQSEYLVEMFERFMTVINTNMKMLTTDQIVACVGILLKLLRILNSVAPSKETLDSDMEEETEQLTYHNNEYSTDIYDKLLRTDSVGNLQNPELEGKEENLDDIEQLLREMIRKIEKKMLKSNNFSSIRKQIPSLVHIDNSIRLYKTLFHQFITTYIIYQNEISMIDRFQTLYSVIRNKTNEIFKLDLNPDVDNYQLAFDLHCKLLLEFCCVLPKQTVSMENASLTQFEDWLIDLIILAFCQTPLQAKATSVLIEICSHSLNNHHLCSFEQVLFLLNETEVFRYIVAYLWEYLSEKCSRECKYRASCNLSSLHSMLPNDLCEDYILKNLEESTSEWEVLEKYKRFFQLWNSTRDRLSRPFQSCLVHVLSRLNESKDSCLKSLIQQWIYDCFVHGDIYRFFDICMMQLLDVDTTRREIHRVDWIVIEADSGNNSDEIQFVLPVDADDNDDSDYTETDDDKRMRAISCINPGEPLSQVRSSPQSIKFPSFSSLSPSIFSNILSLSTKPRTPTLSPSALLNSSYQTQSVPTSSTISEDISQLISSPYDYILFYNETYDFERIISSLNIIENLLNLISDQLVQYLLRTSSIQSASMNMHNKQMHELYRKQMDLIVGKDFDLSTEEHQSYLYVLLNILLMFTYSYQEKRQDIQENHRVQVRCLILLARVCHHLSSICMENGDLSTYVVSLMKKIAFQKIILCLFNRIINPSSHFSPFKTIYDLNNQVLHEQSIKQYLKHLVQLLEELILLENIIFHTDINLIQQFIVNQELFISTILQYLKQIHSIENHRYIISLVVRILPHCGTALKLISTRVIGQMCQNLCFVAQYHSQQDAKIKFENLVTFDTLEYIIHLIERLSFICNYCLGTSTNQLQHFTPILCPEHWTKRLSITAIDFSDARRLIFKKLSLILPVLAFVWKTIGVGQTNSIWVETRLKQIHEAIVELVSSFTKANGTIFMRTVAQYWGEGKPIKDITIEKQTLISILININNLTINDMIYYMNELLLQNSFVVNEKKKPNYVVWCLQFLLTYFEQQKNLSNDYWPRLAAMLKECLSFSMSSLSASLIIKILSYFVKQSPVFVEKRDIRDFQDITMKVLEYCNTTVASSLKQTAWLRKNRQVRVTQSELDNTKQAISESSYETDSESPVLDIDDTSQSKKASLNALTILAEHAAKLLDVTYNLTEDKDRVVLPYLQNLIPNIMPYIRTHAVANMLSNRAASTLLMNIAQYPYTRKTWKKDVVEYFFNAEFFQVEISTLRLWKCIIDKLIAEGKSTFREVLNRIHTVQTGLRVSKEQEYEQRAMLIKRFAFILYASEKDQYHQYLPEILTRIEDLQKLSQMPILQTQLFLLLRVLLIRISSRYLVSFWPIIISELIHILLKIEQDLTSDVQEGVRSSASRLPTSDSASLTLYLYACKLLDILLTIPPSELYHFQLFRSAFVDDYNLNNQVLSSDTFTTFSIRISKLFDGKCQSLPISNTPTCPYLRLQTITTINELRPFFHYLSTIYLHDTSHGKADQIEFSVLEDFVEPCNQL</sequence>
<accession>A0A814Q5Y2</accession>
<keyword evidence="10" id="KW-1185">Reference proteome</keyword>
<proteinExistence type="inferred from homology"/>